<keyword evidence="1" id="KW-1133">Transmembrane helix</keyword>
<evidence type="ECO:0000313" key="2">
    <source>
        <dbReference type="EnsemblMetazoa" id="CJA27725.1"/>
    </source>
</evidence>
<keyword evidence="3" id="KW-1185">Reference proteome</keyword>
<dbReference type="Proteomes" id="UP000005237">
    <property type="component" value="Unassembled WGS sequence"/>
</dbReference>
<reference evidence="3" key="1">
    <citation type="submission" date="2010-08" db="EMBL/GenBank/DDBJ databases">
        <authorList>
            <consortium name="Caenorhabditis japonica Sequencing Consortium"/>
            <person name="Wilson R.K."/>
        </authorList>
    </citation>
    <scope>NUCLEOTIDE SEQUENCE [LARGE SCALE GENOMIC DNA]</scope>
    <source>
        <strain evidence="3">DF5081</strain>
    </source>
</reference>
<proteinExistence type="predicted"/>
<dbReference type="EnsemblMetazoa" id="CJA27725.1">
    <property type="protein sequence ID" value="CJA27725.1"/>
    <property type="gene ID" value="WBGene00183298"/>
</dbReference>
<dbReference type="AlphaFoldDB" id="A0A8R1E8X9"/>
<feature type="transmembrane region" description="Helical" evidence="1">
    <location>
        <begin position="53"/>
        <end position="72"/>
    </location>
</feature>
<evidence type="ECO:0000313" key="3">
    <source>
        <dbReference type="Proteomes" id="UP000005237"/>
    </source>
</evidence>
<keyword evidence="1" id="KW-0472">Membrane</keyword>
<reference evidence="2" key="2">
    <citation type="submission" date="2022-06" db="UniProtKB">
        <authorList>
            <consortium name="EnsemblMetazoa"/>
        </authorList>
    </citation>
    <scope>IDENTIFICATION</scope>
    <source>
        <strain evidence="2">DF5081</strain>
    </source>
</reference>
<sequence>METFKQDPVLSENNAIAAAVRRINQGVTVPEHPPNVRWHSALRVSLFRNIGQTLLYLSMIALFSQLVPFLLVKMHRNLLLSSAPNLSGYSYHTSFNEYIDIAETCYHYIRQITKKTKISGYGKGITANILVATAARLVNDYCFFFEALLVHDPIANVKEEFEGYTWIQMAFLIPFLRESAIEAAVLEDGLDKADLKKNLEKIGSTKVDNRGSNMLDAHYQSLSKHIAFHTYRHNLEAACVKDFNKTESSLIIG</sequence>
<organism evidence="2 3">
    <name type="scientific">Caenorhabditis japonica</name>
    <dbReference type="NCBI Taxonomy" id="281687"/>
    <lineage>
        <taxon>Eukaryota</taxon>
        <taxon>Metazoa</taxon>
        <taxon>Ecdysozoa</taxon>
        <taxon>Nematoda</taxon>
        <taxon>Chromadorea</taxon>
        <taxon>Rhabditida</taxon>
        <taxon>Rhabditina</taxon>
        <taxon>Rhabditomorpha</taxon>
        <taxon>Rhabditoidea</taxon>
        <taxon>Rhabditidae</taxon>
        <taxon>Peloderinae</taxon>
        <taxon>Caenorhabditis</taxon>
    </lineage>
</organism>
<name>A0A8R1E8X9_CAEJA</name>
<keyword evidence="1" id="KW-0812">Transmembrane</keyword>
<protein>
    <submittedName>
        <fullName evidence="2">Uncharacterized protein</fullName>
    </submittedName>
</protein>
<evidence type="ECO:0000256" key="1">
    <source>
        <dbReference type="SAM" id="Phobius"/>
    </source>
</evidence>
<accession>A0A8R1E8X9</accession>